<evidence type="ECO:0000313" key="2">
    <source>
        <dbReference type="Proteomes" id="UP001642484"/>
    </source>
</evidence>
<sequence length="364" mass="39318">AARSSNACPNCNRVIEKIGGCDVMMGGADAHSAGPSSREGCGREFNWSPARPYQPSLRETKRPPGFSAIVSWLESTDDFSSQEAVRAAWEALEGLSQEDRRYAFANAVACMFLKGQQQPILAQSLVSNRNLQTALGFDGHPGFARVASVLCDASQVDTSTSLAASLLLGRGWESVGSSQETLKNTVANLLVAILGGPDNNHSSMLLLEPLAMLNTFPVGFVFGAMPGPEGYHFDCGCALDAQGRAFGNRPHINEVQPCGSDVAEFACSYAMNFALRCFGCVSGCQQLSEEDRALCFLDLFHQFRTLASMRELWKGLDQVVGNLPQLREEALQVSQATGLCIFLKTTSKALALMPFEEKNKNNLD</sequence>
<dbReference type="EMBL" id="CAXAMN010006080">
    <property type="protein sequence ID" value="CAK9016404.1"/>
    <property type="molecule type" value="Genomic_DNA"/>
</dbReference>
<gene>
    <name evidence="1" type="ORF">CCMP2556_LOCUS12485</name>
</gene>
<accession>A0ABP0JQU0</accession>
<proteinExistence type="predicted"/>
<dbReference type="Proteomes" id="UP001642484">
    <property type="component" value="Unassembled WGS sequence"/>
</dbReference>
<keyword evidence="2" id="KW-1185">Reference proteome</keyword>
<name>A0ABP0JQU0_9DINO</name>
<comment type="caution">
    <text evidence="1">The sequence shown here is derived from an EMBL/GenBank/DDBJ whole genome shotgun (WGS) entry which is preliminary data.</text>
</comment>
<protein>
    <submittedName>
        <fullName evidence="1">Uncharacterized protein</fullName>
    </submittedName>
</protein>
<reference evidence="1 2" key="1">
    <citation type="submission" date="2024-02" db="EMBL/GenBank/DDBJ databases">
        <authorList>
            <person name="Chen Y."/>
            <person name="Shah S."/>
            <person name="Dougan E. K."/>
            <person name="Thang M."/>
            <person name="Chan C."/>
        </authorList>
    </citation>
    <scope>NUCLEOTIDE SEQUENCE [LARGE SCALE GENOMIC DNA]</scope>
</reference>
<organism evidence="1 2">
    <name type="scientific">Durusdinium trenchii</name>
    <dbReference type="NCBI Taxonomy" id="1381693"/>
    <lineage>
        <taxon>Eukaryota</taxon>
        <taxon>Sar</taxon>
        <taxon>Alveolata</taxon>
        <taxon>Dinophyceae</taxon>
        <taxon>Suessiales</taxon>
        <taxon>Symbiodiniaceae</taxon>
        <taxon>Durusdinium</taxon>
    </lineage>
</organism>
<feature type="non-terminal residue" evidence="1">
    <location>
        <position position="1"/>
    </location>
</feature>
<evidence type="ECO:0000313" key="1">
    <source>
        <dbReference type="EMBL" id="CAK9016404.1"/>
    </source>
</evidence>